<dbReference type="AlphaFoldDB" id="A0A6J1NW95"/>
<dbReference type="PRINTS" id="PR00080">
    <property type="entry name" value="SDRFAMILY"/>
</dbReference>
<evidence type="ECO:0000313" key="3">
    <source>
        <dbReference type="RefSeq" id="XP_023949492.2"/>
    </source>
</evidence>
<dbReference type="SMART" id="SM00822">
    <property type="entry name" value="PKS_KR"/>
    <property type="match status" value="1"/>
</dbReference>
<dbReference type="SUPFAM" id="SSF51735">
    <property type="entry name" value="NAD(P)-binding Rossmann-fold domains"/>
    <property type="match status" value="1"/>
</dbReference>
<dbReference type="OrthoDB" id="47007at2759"/>
<dbReference type="InterPro" id="IPR002347">
    <property type="entry name" value="SDR_fam"/>
</dbReference>
<dbReference type="PRINTS" id="PR00081">
    <property type="entry name" value="GDHRDH"/>
</dbReference>
<dbReference type="GeneID" id="112054069"/>
<dbReference type="RefSeq" id="XP_023949492.2">
    <property type="nucleotide sequence ID" value="XM_024093724.2"/>
</dbReference>
<dbReference type="PANTHER" id="PTHR43975">
    <property type="entry name" value="ZGC:101858"/>
    <property type="match status" value="1"/>
</dbReference>
<dbReference type="PANTHER" id="PTHR43975:SF2">
    <property type="entry name" value="EG:BACR7A4.14 PROTEIN-RELATED"/>
    <property type="match status" value="1"/>
</dbReference>
<reference evidence="3" key="2">
    <citation type="submission" date="2025-08" db="UniProtKB">
        <authorList>
            <consortium name="RefSeq"/>
        </authorList>
    </citation>
    <scope>IDENTIFICATION</scope>
</reference>
<dbReference type="KEGG" id="bany:112054069"/>
<keyword evidence="2" id="KW-1185">Reference proteome</keyword>
<feature type="domain" description="Ketoreductase" evidence="1">
    <location>
        <begin position="6"/>
        <end position="183"/>
    </location>
</feature>
<reference evidence="2" key="1">
    <citation type="submission" date="2025-05" db="UniProtKB">
        <authorList>
            <consortium name="RefSeq"/>
        </authorList>
    </citation>
    <scope>NUCLEOTIDE SEQUENCE [LARGE SCALE GENOMIC DNA]</scope>
</reference>
<evidence type="ECO:0000313" key="2">
    <source>
        <dbReference type="Proteomes" id="UP001652582"/>
    </source>
</evidence>
<evidence type="ECO:0000259" key="1">
    <source>
        <dbReference type="SMART" id="SM00822"/>
    </source>
</evidence>
<dbReference type="Proteomes" id="UP001652582">
    <property type="component" value="Chromosome 2"/>
</dbReference>
<accession>A0A6J1NW95</accession>
<dbReference type="Pfam" id="PF13561">
    <property type="entry name" value="adh_short_C2"/>
    <property type="match status" value="1"/>
</dbReference>
<dbReference type="InterPro" id="IPR057326">
    <property type="entry name" value="KR_dom"/>
</dbReference>
<dbReference type="InterPro" id="IPR036291">
    <property type="entry name" value="NAD(P)-bd_dom_sf"/>
</dbReference>
<gene>
    <name evidence="3" type="primary">LOC112054069</name>
</gene>
<organism evidence="2 3">
    <name type="scientific">Bicyclus anynana</name>
    <name type="common">Squinting bush brown butterfly</name>
    <dbReference type="NCBI Taxonomy" id="110368"/>
    <lineage>
        <taxon>Eukaryota</taxon>
        <taxon>Metazoa</taxon>
        <taxon>Ecdysozoa</taxon>
        <taxon>Arthropoda</taxon>
        <taxon>Hexapoda</taxon>
        <taxon>Insecta</taxon>
        <taxon>Pterygota</taxon>
        <taxon>Neoptera</taxon>
        <taxon>Endopterygota</taxon>
        <taxon>Lepidoptera</taxon>
        <taxon>Glossata</taxon>
        <taxon>Ditrysia</taxon>
        <taxon>Papilionoidea</taxon>
        <taxon>Nymphalidae</taxon>
        <taxon>Satyrinae</taxon>
        <taxon>Satyrini</taxon>
        <taxon>Mycalesina</taxon>
        <taxon>Bicyclus</taxon>
    </lineage>
</organism>
<protein>
    <submittedName>
        <fullName evidence="3">Uncharacterized oxidoreductase SERP2049-like</fullName>
    </submittedName>
</protein>
<proteinExistence type="predicted"/>
<sequence length="248" mass="26349">MSFKGKVAIVTGSSSGIGAAVAMSLSAEGASVVIVGRNEAKLAATKAKCANALVVRADITIDADARRIVQQTIEKFGKIDILVNNAGNSILASIFDENIMESYDFTMNINLRAVFRMTSLVVPHIIKTKGNIVMISSVTGRSTSFGAQAISYAVSKAGLNHFGAYLAADLAPHGVRVNVISPGPVYTDLIENSGYDGSYDVLKFHTALDSVSHPQEIADLVLMVANDKAKSITGSNLFCDNGWMIKRY</sequence>
<dbReference type="Gene3D" id="3.40.50.720">
    <property type="entry name" value="NAD(P)-binding Rossmann-like Domain"/>
    <property type="match status" value="1"/>
</dbReference>
<name>A0A6J1NW95_BICAN</name>